<keyword evidence="1" id="KW-0597">Phosphoprotein</keyword>
<dbReference type="Pfam" id="PF14689">
    <property type="entry name" value="SPOB_a"/>
    <property type="match status" value="1"/>
</dbReference>
<keyword evidence="4" id="KW-0472">Membrane</keyword>
<dbReference type="InterPro" id="IPR016120">
    <property type="entry name" value="Sig_transdc_His_kin_SpoOB"/>
</dbReference>
<dbReference type="Proteomes" id="UP001377337">
    <property type="component" value="Chromosome"/>
</dbReference>
<dbReference type="SUPFAM" id="SSF55874">
    <property type="entry name" value="ATPase domain of HSP90 chaperone/DNA topoisomerase II/histidine kinase"/>
    <property type="match status" value="1"/>
</dbReference>
<evidence type="ECO:0000256" key="1">
    <source>
        <dbReference type="ARBA" id="ARBA00022553"/>
    </source>
</evidence>
<evidence type="ECO:0000256" key="2">
    <source>
        <dbReference type="ARBA" id="ARBA00022679"/>
    </source>
</evidence>
<keyword evidence="4" id="KW-0812">Transmembrane</keyword>
<dbReference type="SUPFAM" id="SSF55890">
    <property type="entry name" value="Sporulation response regulatory protein Spo0B"/>
    <property type="match status" value="1"/>
</dbReference>
<reference evidence="7 8" key="1">
    <citation type="submission" date="2024-02" db="EMBL/GenBank/DDBJ databases">
        <title>Seven novel Bacillus-like species.</title>
        <authorList>
            <person name="Liu G."/>
        </authorList>
    </citation>
    <scope>NUCLEOTIDE SEQUENCE [LARGE SCALE GENOMIC DNA]</scope>
    <source>
        <strain evidence="7 8">FJAT-52054</strain>
    </source>
</reference>
<accession>A0ABZ2NIU7</accession>
<evidence type="ECO:0000256" key="4">
    <source>
        <dbReference type="SAM" id="Phobius"/>
    </source>
</evidence>
<feature type="transmembrane region" description="Helical" evidence="4">
    <location>
        <begin position="12"/>
        <end position="41"/>
    </location>
</feature>
<dbReference type="EMBL" id="CP147407">
    <property type="protein sequence ID" value="WXB97719.1"/>
    <property type="molecule type" value="Genomic_DNA"/>
</dbReference>
<keyword evidence="8" id="KW-1185">Reference proteome</keyword>
<keyword evidence="4" id="KW-1133">Transmembrane helix</keyword>
<sequence>MKGMIYAASAGIGVYFFILMLDVLPLWAAAIAGVVFIYAGVKHWFRNIGYVQHSMNGTLTGIQLLLAVSAWPAPIPVRCLLFLTFSGLEYFRFSLGKQAKAADRKMTQLLDAQNAVNETFRVVRSQRHDYLKHISAVHYLLEKGKYSEAKEYMNSLVRTYEETNISIKGEDGVAAGILHDVYQRADSLGIQIAYEFDLPISSLPMHPIDLVGLLGNMLSNAIEACEESIRVGLKDPMLTVRFEKRSGVYLLVCRNSSVQPPNDVLDSLFEKSGRSTKGQEGLGTKVIADTVKQYGGFLDFTYKEHVFTLKVKFPSIGRN</sequence>
<protein>
    <submittedName>
        <fullName evidence="7">GHKL domain-containing protein</fullName>
    </submittedName>
</protein>
<evidence type="ECO:0000313" key="7">
    <source>
        <dbReference type="EMBL" id="WXB97719.1"/>
    </source>
</evidence>
<feature type="domain" description="Sensor histidine kinase NatK-like C-terminal" evidence="5">
    <location>
        <begin position="205"/>
        <end position="314"/>
    </location>
</feature>
<evidence type="ECO:0000256" key="3">
    <source>
        <dbReference type="ARBA" id="ARBA00022777"/>
    </source>
</evidence>
<feature type="domain" description="SpoOB alpha-helical" evidence="6">
    <location>
        <begin position="113"/>
        <end position="162"/>
    </location>
</feature>
<dbReference type="Gene3D" id="3.30.565.10">
    <property type="entry name" value="Histidine kinase-like ATPase, C-terminal domain"/>
    <property type="match status" value="1"/>
</dbReference>
<evidence type="ECO:0000259" key="5">
    <source>
        <dbReference type="Pfam" id="PF14501"/>
    </source>
</evidence>
<evidence type="ECO:0000313" key="8">
    <source>
        <dbReference type="Proteomes" id="UP001377337"/>
    </source>
</evidence>
<dbReference type="Gene3D" id="1.10.287.130">
    <property type="match status" value="1"/>
</dbReference>
<dbReference type="RefSeq" id="WP_338780355.1">
    <property type="nucleotide sequence ID" value="NZ_CP147407.1"/>
</dbReference>
<dbReference type="InterPro" id="IPR039506">
    <property type="entry name" value="SPOB_a"/>
</dbReference>
<dbReference type="InterPro" id="IPR032834">
    <property type="entry name" value="NatK-like_C"/>
</dbReference>
<evidence type="ECO:0000259" key="6">
    <source>
        <dbReference type="Pfam" id="PF14689"/>
    </source>
</evidence>
<dbReference type="PANTHER" id="PTHR40448:SF1">
    <property type="entry name" value="TWO-COMPONENT SENSOR HISTIDINE KINASE"/>
    <property type="match status" value="1"/>
</dbReference>
<dbReference type="PANTHER" id="PTHR40448">
    <property type="entry name" value="TWO-COMPONENT SENSOR HISTIDINE KINASE"/>
    <property type="match status" value="1"/>
</dbReference>
<organism evidence="7 8">
    <name type="scientific">Metabacillus sediminis</name>
    <dbReference type="NCBI Taxonomy" id="3117746"/>
    <lineage>
        <taxon>Bacteria</taxon>
        <taxon>Bacillati</taxon>
        <taxon>Bacillota</taxon>
        <taxon>Bacilli</taxon>
        <taxon>Bacillales</taxon>
        <taxon>Bacillaceae</taxon>
        <taxon>Metabacillus</taxon>
    </lineage>
</organism>
<keyword evidence="3" id="KW-0418">Kinase</keyword>
<name>A0ABZ2NIU7_9BACI</name>
<keyword evidence="2" id="KW-0808">Transferase</keyword>
<dbReference type="Pfam" id="PF14501">
    <property type="entry name" value="HATPase_c_5"/>
    <property type="match status" value="1"/>
</dbReference>
<dbReference type="CDD" id="cd16935">
    <property type="entry name" value="HATPase_AgrC-ComD-like"/>
    <property type="match status" value="1"/>
</dbReference>
<dbReference type="InterPro" id="IPR036890">
    <property type="entry name" value="HATPase_C_sf"/>
</dbReference>
<proteinExistence type="predicted"/>
<gene>
    <name evidence="7" type="ORF">WCV65_04255</name>
</gene>